<sequence length="604" mass="68077">MDSSSISLSVWDESSQLDLVDTSSSQRQEPTSSAIVPQETVGASRYREFIDRVLWNGGSSFDAWLNAASFQVSQVLLNLPFTFAQMGMASGITFQLLYGMMGSWVSYIMTSVYLTYLATQGSQQKKNHVVQWYEVMEFFLGPWGKGATLLLYFCGLSSAAMIQMVACASAAYYINDNLDKRTWTLVLGPFMFLGVLLPSPRNYRMWSFAGIIMTTYVAWYLTIAAAVHGRDPGVKHTGPHSLENYFLGASNIIYTFGGHGLTVELAGSMWKPRDFKRVYFYAVLYTLTLTLPSASTVYWAFGDRMLHNANAFAVLPRTKFRDAAVVLIIIHQVCQRVFILFSLFTVLNLGNLQDPGVKHTGPHSLENYFLGASNIIYTFGGHGLTVELAGSMWKPRDFKRVYFYVVLYTLTLTLPSASTVYWAFGDRMLHNANAFAVLPRTKFRDAAVVLIIIHQFFEFGLLALPFFIMCEKLFGIHHSNYYLLKVAARIPVFLLIWFCAIMLPFFGPIDSFNGSFFTTLAVYFLPCLAHMIVFRSEKARKSSFEEPPFWIRSWAGMYCINLGVILWVVVVGVGIGGWATISNLTRQVRNFGLFARCYQCPPKS</sequence>
<feature type="transmembrane region" description="Helical" evidence="7">
    <location>
        <begin position="446"/>
        <end position="470"/>
    </location>
</feature>
<dbReference type="Proteomes" id="UP000001514">
    <property type="component" value="Unassembled WGS sequence"/>
</dbReference>
<dbReference type="AlphaFoldDB" id="D8RAA7"/>
<feature type="transmembrane region" description="Helical" evidence="7">
    <location>
        <begin position="512"/>
        <end position="534"/>
    </location>
</feature>
<feature type="domain" description="Amino acid transporter transmembrane" evidence="8">
    <location>
        <begin position="58"/>
        <end position="347"/>
    </location>
</feature>
<dbReference type="PANTHER" id="PTHR48017">
    <property type="entry name" value="OS05G0424000 PROTEIN-RELATED"/>
    <property type="match status" value="1"/>
</dbReference>
<feature type="transmembrane region" description="Helical" evidence="7">
    <location>
        <begin position="182"/>
        <end position="199"/>
    </location>
</feature>
<organism evidence="10">
    <name type="scientific">Selaginella moellendorffii</name>
    <name type="common">Spikemoss</name>
    <dbReference type="NCBI Taxonomy" id="88036"/>
    <lineage>
        <taxon>Eukaryota</taxon>
        <taxon>Viridiplantae</taxon>
        <taxon>Streptophyta</taxon>
        <taxon>Embryophyta</taxon>
        <taxon>Tracheophyta</taxon>
        <taxon>Lycopodiopsida</taxon>
        <taxon>Selaginellales</taxon>
        <taxon>Selaginellaceae</taxon>
        <taxon>Selaginella</taxon>
    </lineage>
</organism>
<dbReference type="KEGG" id="smo:SELMODRAFT_88304"/>
<keyword evidence="5 7" id="KW-1133">Transmembrane helix</keyword>
<dbReference type="eggNOG" id="KOG1303">
    <property type="taxonomic scope" value="Eukaryota"/>
</dbReference>
<evidence type="ECO:0000313" key="9">
    <source>
        <dbReference type="EMBL" id="EFJ31036.1"/>
    </source>
</evidence>
<feature type="domain" description="Amino acid transporter transmembrane" evidence="8">
    <location>
        <begin position="354"/>
        <end position="570"/>
    </location>
</feature>
<dbReference type="HOGENOM" id="CLU_027994_2_0_1"/>
<dbReference type="Pfam" id="PF01490">
    <property type="entry name" value="Aa_trans"/>
    <property type="match status" value="2"/>
</dbReference>
<keyword evidence="2" id="KW-0813">Transport</keyword>
<feature type="transmembrane region" description="Helical" evidence="7">
    <location>
        <begin position="401"/>
        <end position="424"/>
    </location>
</feature>
<keyword evidence="3 7" id="KW-0812">Transmembrane</keyword>
<feature type="transmembrane region" description="Helical" evidence="7">
    <location>
        <begin position="149"/>
        <end position="175"/>
    </location>
</feature>
<gene>
    <name evidence="9" type="ORF">SELMODRAFT_88304</name>
</gene>
<evidence type="ECO:0000256" key="5">
    <source>
        <dbReference type="ARBA" id="ARBA00022989"/>
    </source>
</evidence>
<evidence type="ECO:0000256" key="3">
    <source>
        <dbReference type="ARBA" id="ARBA00022692"/>
    </source>
</evidence>
<dbReference type="InParanoid" id="D8RAA7"/>
<protein>
    <recommendedName>
        <fullName evidence="8">Amino acid transporter transmembrane domain-containing protein</fullName>
    </recommendedName>
</protein>
<evidence type="ECO:0000256" key="7">
    <source>
        <dbReference type="SAM" id="Phobius"/>
    </source>
</evidence>
<accession>D8RAA7</accession>
<feature type="transmembrane region" description="Helical" evidence="7">
    <location>
        <begin position="96"/>
        <end position="116"/>
    </location>
</feature>
<feature type="transmembrane region" description="Helical" evidence="7">
    <location>
        <begin position="205"/>
        <end position="224"/>
    </location>
</feature>
<evidence type="ECO:0000259" key="8">
    <source>
        <dbReference type="Pfam" id="PF01490"/>
    </source>
</evidence>
<keyword evidence="10" id="KW-1185">Reference proteome</keyword>
<feature type="transmembrane region" description="Helical" evidence="7">
    <location>
        <begin position="482"/>
        <end position="506"/>
    </location>
</feature>
<dbReference type="InterPro" id="IPR013057">
    <property type="entry name" value="AA_transpt_TM"/>
</dbReference>
<feature type="transmembrane region" description="Helical" evidence="7">
    <location>
        <begin position="555"/>
        <end position="581"/>
    </location>
</feature>
<name>D8RAA7_SELML</name>
<feature type="transmembrane region" description="Helical" evidence="7">
    <location>
        <begin position="278"/>
        <end position="302"/>
    </location>
</feature>
<dbReference type="GO" id="GO:0015171">
    <property type="term" value="F:amino acid transmembrane transporter activity"/>
    <property type="evidence" value="ECO:0000318"/>
    <property type="project" value="GO_Central"/>
</dbReference>
<dbReference type="EMBL" id="GL377574">
    <property type="protein sequence ID" value="EFJ31036.1"/>
    <property type="molecule type" value="Genomic_DNA"/>
</dbReference>
<proteinExistence type="predicted"/>
<evidence type="ECO:0000256" key="6">
    <source>
        <dbReference type="ARBA" id="ARBA00023136"/>
    </source>
</evidence>
<keyword evidence="4" id="KW-0029">Amino-acid transport</keyword>
<feature type="transmembrane region" description="Helical" evidence="7">
    <location>
        <begin position="323"/>
        <end position="347"/>
    </location>
</feature>
<evidence type="ECO:0000256" key="4">
    <source>
        <dbReference type="ARBA" id="ARBA00022970"/>
    </source>
</evidence>
<evidence type="ECO:0000256" key="1">
    <source>
        <dbReference type="ARBA" id="ARBA00004370"/>
    </source>
</evidence>
<feature type="transmembrane region" description="Helical" evidence="7">
    <location>
        <begin position="367"/>
        <end position="389"/>
    </location>
</feature>
<keyword evidence="6 7" id="KW-0472">Membrane</keyword>
<dbReference type="Gramene" id="EFJ31036">
    <property type="protein sequence ID" value="EFJ31036"/>
    <property type="gene ID" value="SELMODRAFT_88304"/>
</dbReference>
<dbReference type="STRING" id="88036.D8RAA7"/>
<dbReference type="GO" id="GO:0003333">
    <property type="term" value="P:amino acid transmembrane transport"/>
    <property type="evidence" value="ECO:0000318"/>
    <property type="project" value="GO_Central"/>
</dbReference>
<dbReference type="GO" id="GO:0016020">
    <property type="term" value="C:membrane"/>
    <property type="evidence" value="ECO:0000318"/>
    <property type="project" value="GO_Central"/>
</dbReference>
<reference evidence="9 10" key="1">
    <citation type="journal article" date="2011" name="Science">
        <title>The Selaginella genome identifies genetic changes associated with the evolution of vascular plants.</title>
        <authorList>
            <person name="Banks J.A."/>
            <person name="Nishiyama T."/>
            <person name="Hasebe M."/>
            <person name="Bowman J.L."/>
            <person name="Gribskov M."/>
            <person name="dePamphilis C."/>
            <person name="Albert V.A."/>
            <person name="Aono N."/>
            <person name="Aoyama T."/>
            <person name="Ambrose B.A."/>
            <person name="Ashton N.W."/>
            <person name="Axtell M.J."/>
            <person name="Barker E."/>
            <person name="Barker M.S."/>
            <person name="Bennetzen J.L."/>
            <person name="Bonawitz N.D."/>
            <person name="Chapple C."/>
            <person name="Cheng C."/>
            <person name="Correa L.G."/>
            <person name="Dacre M."/>
            <person name="DeBarry J."/>
            <person name="Dreyer I."/>
            <person name="Elias M."/>
            <person name="Engstrom E.M."/>
            <person name="Estelle M."/>
            <person name="Feng L."/>
            <person name="Finet C."/>
            <person name="Floyd S.K."/>
            <person name="Frommer W.B."/>
            <person name="Fujita T."/>
            <person name="Gramzow L."/>
            <person name="Gutensohn M."/>
            <person name="Harholt J."/>
            <person name="Hattori M."/>
            <person name="Heyl A."/>
            <person name="Hirai T."/>
            <person name="Hiwatashi Y."/>
            <person name="Ishikawa M."/>
            <person name="Iwata M."/>
            <person name="Karol K.G."/>
            <person name="Koehler B."/>
            <person name="Kolukisaoglu U."/>
            <person name="Kubo M."/>
            <person name="Kurata T."/>
            <person name="Lalonde S."/>
            <person name="Li K."/>
            <person name="Li Y."/>
            <person name="Litt A."/>
            <person name="Lyons E."/>
            <person name="Manning G."/>
            <person name="Maruyama T."/>
            <person name="Michael T.P."/>
            <person name="Mikami K."/>
            <person name="Miyazaki S."/>
            <person name="Morinaga S."/>
            <person name="Murata T."/>
            <person name="Mueller-Roeber B."/>
            <person name="Nelson D.R."/>
            <person name="Obara M."/>
            <person name="Oguri Y."/>
            <person name="Olmstead R.G."/>
            <person name="Onodera N."/>
            <person name="Petersen B.L."/>
            <person name="Pils B."/>
            <person name="Prigge M."/>
            <person name="Rensing S.A."/>
            <person name="Riano-Pachon D.M."/>
            <person name="Roberts A.W."/>
            <person name="Sato Y."/>
            <person name="Scheller H.V."/>
            <person name="Schulz B."/>
            <person name="Schulz C."/>
            <person name="Shakirov E.V."/>
            <person name="Shibagaki N."/>
            <person name="Shinohara N."/>
            <person name="Shippen D.E."/>
            <person name="Soerensen I."/>
            <person name="Sotooka R."/>
            <person name="Sugimoto N."/>
            <person name="Sugita M."/>
            <person name="Sumikawa N."/>
            <person name="Tanurdzic M."/>
            <person name="Theissen G."/>
            <person name="Ulvskov P."/>
            <person name="Wakazuki S."/>
            <person name="Weng J.K."/>
            <person name="Willats W.W."/>
            <person name="Wipf D."/>
            <person name="Wolf P.G."/>
            <person name="Yang L."/>
            <person name="Zimmer A.D."/>
            <person name="Zhu Q."/>
            <person name="Mitros T."/>
            <person name="Hellsten U."/>
            <person name="Loque D."/>
            <person name="Otillar R."/>
            <person name="Salamov A."/>
            <person name="Schmutz J."/>
            <person name="Shapiro H."/>
            <person name="Lindquist E."/>
            <person name="Lucas S."/>
            <person name="Rokhsar D."/>
            <person name="Grigoriev I.V."/>
        </authorList>
    </citation>
    <scope>NUCLEOTIDE SEQUENCE [LARGE SCALE GENOMIC DNA]</scope>
</reference>
<evidence type="ECO:0000256" key="2">
    <source>
        <dbReference type="ARBA" id="ARBA00022448"/>
    </source>
</evidence>
<comment type="subcellular location">
    <subcellularLocation>
        <location evidence="1">Membrane</location>
    </subcellularLocation>
</comment>
<evidence type="ECO:0000313" key="10">
    <source>
        <dbReference type="Proteomes" id="UP000001514"/>
    </source>
</evidence>